<dbReference type="GO" id="GO:0006744">
    <property type="term" value="P:ubiquinone biosynthetic process"/>
    <property type="evidence" value="ECO:0007669"/>
    <property type="project" value="TreeGrafter"/>
</dbReference>
<comment type="similarity">
    <text evidence="1">Belongs to the UbiD family.</text>
</comment>
<sequence>MSEAGVKDIQVPSGKTGTTKAYHDLRSFLATLEAEGQLVRVKNEVDPEEIGAAGRASANLKNGPAVFFEKVKGYKNPVVTNVHGSWANHALMMGMDKDTPVKEQFLELSRRWDLYPVAPKRVPTAPVNENTVTENINIFDIISLYRINTYDSGCFLSKACIVSADPEDPTSYGKTNLGTYRMQVKGKDKLGIQALPFHDIGLQLSKAEALNQPVPIAICLGCDPITTFMASTPIRYDQSEYDYVGALNNGVPMEITKSATLGLEIPAGCEICIEGYIEPRLRECEGPFGEFPGSYSGARLQAVVRITAISHRNNPVFENLYLGIPWSEIDYLMALNTSVPLYKMLKDTFPEVQAVNAMYTHGIGVIVSTKVRFGGFGKAVAMRLLTTPHGMAYNKIIIVVDEFVDPFNLEQVMWAMTTRVDPDKDVSVIKNCPGMPLDPSSNPPGMHNKLIIDATTPKAPEIVSRETELLTPPAGTEKWEEIISQLVKAARK</sequence>
<feature type="domain" description="3-octaprenyl-4-hydroxybenzoate carboxy-lyase-like N-terminal" evidence="3">
    <location>
        <begin position="29"/>
        <end position="104"/>
    </location>
</feature>
<dbReference type="SUPFAM" id="SSF143968">
    <property type="entry name" value="UbiD C-terminal domain-like"/>
    <property type="match status" value="1"/>
</dbReference>
<dbReference type="InterPro" id="IPR053417">
    <property type="entry name" value="PAD_UbiD-like"/>
</dbReference>
<dbReference type="KEGG" id="msil:METEAL_09740"/>
<name>A0AA48GLR3_9BACT</name>
<dbReference type="PANTHER" id="PTHR30108">
    <property type="entry name" value="3-OCTAPRENYL-4-HYDROXYBENZOATE CARBOXY-LYASE-RELATED"/>
    <property type="match status" value="1"/>
</dbReference>
<evidence type="ECO:0000259" key="3">
    <source>
        <dbReference type="Pfam" id="PF20695"/>
    </source>
</evidence>
<dbReference type="FunFam" id="3.40.1670.10:FF:000003">
    <property type="entry name" value="Phenolic acid decarboxylase"/>
    <property type="match status" value="1"/>
</dbReference>
<dbReference type="InterPro" id="IPR049381">
    <property type="entry name" value="UbiD-like_C"/>
</dbReference>
<feature type="domain" description="3-octaprenyl-4-hydroxybenzoate carboxy-lyase-like Rift-related" evidence="2">
    <location>
        <begin position="122"/>
        <end position="324"/>
    </location>
</feature>
<protein>
    <submittedName>
        <fullName evidence="5">Phenolic acid decarboxylase subunit C</fullName>
    </submittedName>
</protein>
<dbReference type="AlphaFoldDB" id="A0AA48GLR3"/>
<dbReference type="InterPro" id="IPR048304">
    <property type="entry name" value="UbiD_Rift_dom"/>
</dbReference>
<dbReference type="RefSeq" id="WP_316414703.1">
    <property type="nucleotide sequence ID" value="NZ_AP027080.1"/>
</dbReference>
<proteinExistence type="inferred from homology"/>
<accession>A0AA48GLR3</accession>
<dbReference type="Gene3D" id="3.40.1670.10">
    <property type="entry name" value="UbiD C-terminal domain-like"/>
    <property type="match status" value="1"/>
</dbReference>
<evidence type="ECO:0000313" key="6">
    <source>
        <dbReference type="Proteomes" id="UP001238179"/>
    </source>
</evidence>
<reference evidence="6" key="1">
    <citation type="journal article" date="2023" name="Int. J. Syst. Evol. Microbiol.">
        <title>Mesoterricola silvestris gen. nov., sp. nov., Mesoterricola sediminis sp. nov., Geothrix oryzae sp. nov., Geothrix edaphica sp. nov., Geothrix rubra sp. nov., and Geothrix limicola sp. nov., six novel members of Acidobacteriota isolated from soils.</title>
        <authorList>
            <person name="Itoh H."/>
            <person name="Sugisawa Y."/>
            <person name="Mise K."/>
            <person name="Xu Z."/>
            <person name="Kuniyasu M."/>
            <person name="Ushijima N."/>
            <person name="Kawano K."/>
            <person name="Kobayashi E."/>
            <person name="Shiratori Y."/>
            <person name="Masuda Y."/>
            <person name="Senoo K."/>
        </authorList>
    </citation>
    <scope>NUCLEOTIDE SEQUENCE [LARGE SCALE GENOMIC DNA]</scope>
    <source>
        <strain evidence="6">W79</strain>
    </source>
</reference>
<dbReference type="PANTHER" id="PTHR30108:SF17">
    <property type="entry name" value="FERULIC ACID DECARBOXYLASE 1"/>
    <property type="match status" value="1"/>
</dbReference>
<organism evidence="5 6">
    <name type="scientific">Mesoterricola silvestris</name>
    <dbReference type="NCBI Taxonomy" id="2927979"/>
    <lineage>
        <taxon>Bacteria</taxon>
        <taxon>Pseudomonadati</taxon>
        <taxon>Acidobacteriota</taxon>
        <taxon>Holophagae</taxon>
        <taxon>Holophagales</taxon>
        <taxon>Holophagaceae</taxon>
        <taxon>Mesoterricola</taxon>
    </lineage>
</organism>
<evidence type="ECO:0000313" key="5">
    <source>
        <dbReference type="EMBL" id="BDU71800.1"/>
    </source>
</evidence>
<dbReference type="Pfam" id="PF01977">
    <property type="entry name" value="UbiD"/>
    <property type="match status" value="1"/>
</dbReference>
<dbReference type="GO" id="GO:0008694">
    <property type="term" value="F:4-hydroxy-3-polyprenylbenzoate decarboxylase activity"/>
    <property type="evidence" value="ECO:0007669"/>
    <property type="project" value="TreeGrafter"/>
</dbReference>
<evidence type="ECO:0000256" key="1">
    <source>
        <dbReference type="ARBA" id="ARBA00010021"/>
    </source>
</evidence>
<dbReference type="GO" id="GO:0005829">
    <property type="term" value="C:cytosol"/>
    <property type="evidence" value="ECO:0007669"/>
    <property type="project" value="TreeGrafter"/>
</dbReference>
<dbReference type="NCBIfam" id="NF041204">
    <property type="entry name" value="VdcC"/>
    <property type="match status" value="1"/>
</dbReference>
<dbReference type="SUPFAM" id="SSF50475">
    <property type="entry name" value="FMN-binding split barrel"/>
    <property type="match status" value="1"/>
</dbReference>
<evidence type="ECO:0000259" key="2">
    <source>
        <dbReference type="Pfam" id="PF01977"/>
    </source>
</evidence>
<evidence type="ECO:0000259" key="4">
    <source>
        <dbReference type="Pfam" id="PF20696"/>
    </source>
</evidence>
<gene>
    <name evidence="5" type="ORF">METEAL_09740</name>
</gene>
<dbReference type="EMBL" id="AP027080">
    <property type="protein sequence ID" value="BDU71800.1"/>
    <property type="molecule type" value="Genomic_DNA"/>
</dbReference>
<dbReference type="InterPro" id="IPR049383">
    <property type="entry name" value="UbiD-like_N"/>
</dbReference>
<dbReference type="Pfam" id="PF20696">
    <property type="entry name" value="UbiD_C"/>
    <property type="match status" value="1"/>
</dbReference>
<dbReference type="Pfam" id="PF20695">
    <property type="entry name" value="UbiD_N"/>
    <property type="match status" value="1"/>
</dbReference>
<dbReference type="InterPro" id="IPR002830">
    <property type="entry name" value="UbiD"/>
</dbReference>
<feature type="domain" description="3-octaprenyl-4-hydroxybenzoate carboxy-lyase-like C-terminal" evidence="4">
    <location>
        <begin position="331"/>
        <end position="454"/>
    </location>
</feature>
<keyword evidence="6" id="KW-1185">Reference proteome</keyword>
<dbReference type="Proteomes" id="UP001238179">
    <property type="component" value="Chromosome"/>
</dbReference>
<dbReference type="NCBIfam" id="TIGR00148">
    <property type="entry name" value="UbiD family decarboxylase"/>
    <property type="match status" value="1"/>
</dbReference>